<keyword evidence="4" id="KW-1185">Reference proteome</keyword>
<evidence type="ECO:0000313" key="3">
    <source>
        <dbReference type="EMBL" id="TQV79646.1"/>
    </source>
</evidence>
<dbReference type="InterPro" id="IPR017481">
    <property type="entry name" value="CHP03032"/>
</dbReference>
<feature type="region of interest" description="Disordered" evidence="1">
    <location>
        <begin position="1"/>
        <end position="40"/>
    </location>
</feature>
<evidence type="ECO:0000259" key="2">
    <source>
        <dbReference type="Pfam" id="PF16261"/>
    </source>
</evidence>
<dbReference type="OrthoDB" id="238183at2"/>
<dbReference type="AlphaFoldDB" id="A0A545TR00"/>
<dbReference type="Proteomes" id="UP000315252">
    <property type="component" value="Unassembled WGS sequence"/>
</dbReference>
<protein>
    <submittedName>
        <fullName evidence="3">TIGR03032 family protein</fullName>
    </submittedName>
</protein>
<proteinExistence type="predicted"/>
<evidence type="ECO:0000256" key="1">
    <source>
        <dbReference type="SAM" id="MobiDB-lite"/>
    </source>
</evidence>
<sequence length="387" mass="42311">MDAIETEDPATAPNTLTAEPTTGQNQTGQNQIGRSPSGADPVAKVALTPSRQFPNWLAEQRCSLSFTTYQAGKLFLIGLQPDGRLSIFERSFNRCMGLCSDENGLWMSTLYQLWRFQNVTEPGQSAQGYDRLYLPQVAYTTGDLDIHDVAVDGNGRVIFVNTLFGCLATVSPERSFIPLWQPPFLSKLAAEDRCHLNGLAMEDGRPRFVTAVSQSDVADGWRDKRADGGCVIDVPSGEVVTTGLSMPHSPRLHNRRLWLLDSGTGYFGFVDPQDGRFERVAFCPGYLRGLTFSGDFAVVGLSRPRGNQTFGGLALDENLSKAGSDARCGLMVIDLKSGDIVHWLRIEGVVEELYDVVTLPGATRPMALGFRTDEIRRVISVGEPGAL</sequence>
<feature type="domain" description="Conserved hypothetical protein CHP03032" evidence="2">
    <location>
        <begin position="51"/>
        <end position="368"/>
    </location>
</feature>
<gene>
    <name evidence="3" type="ORF">FKG95_13085</name>
</gene>
<accession>A0A545TR00</accession>
<reference evidence="3 4" key="1">
    <citation type="submission" date="2019-06" db="EMBL/GenBank/DDBJ databases">
        <title>Whole genome sequence for Rhodospirillaceae sp. R148.</title>
        <authorList>
            <person name="Wang G."/>
        </authorList>
    </citation>
    <scope>NUCLEOTIDE SEQUENCE [LARGE SCALE GENOMIC DNA]</scope>
    <source>
        <strain evidence="3 4">R148</strain>
    </source>
</reference>
<organism evidence="3 4">
    <name type="scientific">Denitrobaculum tricleocarpae</name>
    <dbReference type="NCBI Taxonomy" id="2591009"/>
    <lineage>
        <taxon>Bacteria</taxon>
        <taxon>Pseudomonadati</taxon>
        <taxon>Pseudomonadota</taxon>
        <taxon>Alphaproteobacteria</taxon>
        <taxon>Rhodospirillales</taxon>
        <taxon>Rhodospirillaceae</taxon>
        <taxon>Denitrobaculum</taxon>
    </lineage>
</organism>
<name>A0A545TR00_9PROT</name>
<comment type="caution">
    <text evidence="3">The sequence shown here is derived from an EMBL/GenBank/DDBJ whole genome shotgun (WGS) entry which is preliminary data.</text>
</comment>
<dbReference type="NCBIfam" id="TIGR03032">
    <property type="entry name" value="TIGR03032 family protein"/>
    <property type="match status" value="1"/>
</dbReference>
<feature type="compositionally biased region" description="Low complexity" evidence="1">
    <location>
        <begin position="21"/>
        <end position="31"/>
    </location>
</feature>
<dbReference type="Pfam" id="PF16261">
    <property type="entry name" value="DUF4915"/>
    <property type="match status" value="1"/>
</dbReference>
<dbReference type="RefSeq" id="WP_142896826.1">
    <property type="nucleotide sequence ID" value="NZ_ML660055.1"/>
</dbReference>
<dbReference type="EMBL" id="VHSH01000004">
    <property type="protein sequence ID" value="TQV79646.1"/>
    <property type="molecule type" value="Genomic_DNA"/>
</dbReference>
<evidence type="ECO:0000313" key="4">
    <source>
        <dbReference type="Proteomes" id="UP000315252"/>
    </source>
</evidence>
<dbReference type="SUPFAM" id="SSF63829">
    <property type="entry name" value="Calcium-dependent phosphotriesterase"/>
    <property type="match status" value="1"/>
</dbReference>